<feature type="chain" id="PRO_5001729445" evidence="1">
    <location>
        <begin position="18"/>
        <end position="201"/>
    </location>
</feature>
<evidence type="ECO:0000313" key="3">
    <source>
        <dbReference type="Proteomes" id="UP000039865"/>
    </source>
</evidence>
<dbReference type="InParanoid" id="A0A078AJ71"/>
<evidence type="ECO:0000313" key="2">
    <source>
        <dbReference type="EMBL" id="CDW81527.1"/>
    </source>
</evidence>
<proteinExistence type="predicted"/>
<dbReference type="Proteomes" id="UP000039865">
    <property type="component" value="Unassembled WGS sequence"/>
</dbReference>
<feature type="signal peptide" evidence="1">
    <location>
        <begin position="1"/>
        <end position="17"/>
    </location>
</feature>
<keyword evidence="1" id="KW-0732">Signal</keyword>
<reference evidence="2 3" key="1">
    <citation type="submission" date="2014-06" db="EMBL/GenBank/DDBJ databases">
        <authorList>
            <person name="Swart Estienne"/>
        </authorList>
    </citation>
    <scope>NUCLEOTIDE SEQUENCE [LARGE SCALE GENOMIC DNA]</scope>
    <source>
        <strain evidence="2 3">130c</strain>
    </source>
</reference>
<sequence>MQKSLIFLIALLGLAAASTPSYNVKTRKEIINERFYESHGRIQQRALKSGRVIRATSKGLTGCDNGAFCFAQGLAYGLQFSQYKPSTCYVALTTSITSSEEIITKFWKIFVPMYMASHLQLLQDNTSAVSAIGCNCNVQGLVDFVTKALAEGISSTLASLGGALLFELGPLTATITSPSATDLKRGIASGKLVSICTRWYV</sequence>
<name>A0A078AJ71_STYLE</name>
<gene>
    <name evidence="2" type="primary">Contig18096.g19236</name>
    <name evidence="2" type="ORF">STYLEM_10546</name>
</gene>
<keyword evidence="3" id="KW-1185">Reference proteome</keyword>
<protein>
    <submittedName>
        <fullName evidence="2">Uncharacterized protein</fullName>
    </submittedName>
</protein>
<organism evidence="2 3">
    <name type="scientific">Stylonychia lemnae</name>
    <name type="common">Ciliate</name>
    <dbReference type="NCBI Taxonomy" id="5949"/>
    <lineage>
        <taxon>Eukaryota</taxon>
        <taxon>Sar</taxon>
        <taxon>Alveolata</taxon>
        <taxon>Ciliophora</taxon>
        <taxon>Intramacronucleata</taxon>
        <taxon>Spirotrichea</taxon>
        <taxon>Stichotrichia</taxon>
        <taxon>Sporadotrichida</taxon>
        <taxon>Oxytrichidae</taxon>
        <taxon>Stylonychinae</taxon>
        <taxon>Stylonychia</taxon>
    </lineage>
</organism>
<accession>A0A078AJ71</accession>
<dbReference type="EMBL" id="CCKQ01010037">
    <property type="protein sequence ID" value="CDW81527.1"/>
    <property type="molecule type" value="Genomic_DNA"/>
</dbReference>
<dbReference type="AlphaFoldDB" id="A0A078AJ71"/>
<evidence type="ECO:0000256" key="1">
    <source>
        <dbReference type="SAM" id="SignalP"/>
    </source>
</evidence>